<accession>A0A9P1EKT5</accession>
<protein>
    <recommendedName>
        <fullName evidence="1">NYN domain-containing protein</fullName>
    </recommendedName>
</protein>
<sequence>MWAHVKPNNFLIEGCSGNQLRILSSQFGFFRHFHFKTNPRTGCEYVSHSSSDSAQRKAQRVVGIFWDLDNNKPPKMLPPFEVATKIRKAAEQFGLVKYMIAYANQHALSYVTPLVRQKRKEIKVSNDLEYICRVCGRSFYTNYEKLINHFKHIHERENMKHVNQIESARGMRRVNLVAKYSTKMQKYKNACRGILTQKVGYSLADEVRRAGFWVKCISNKPDTSDISLRDQLVNMMNKQMVDCVLLISDNSDFVDVVKEAKSKCLRTVVIGDVTEGALKRAADASFSWGEIVMDKATKEANTVVGQWKDRDVLKTLEWTYDPVRDKKYYFLSDFECEVYSDVDDRFLSGGK</sequence>
<evidence type="ECO:0000259" key="1">
    <source>
        <dbReference type="Pfam" id="PF01936"/>
    </source>
</evidence>
<dbReference type="InterPro" id="IPR021139">
    <property type="entry name" value="NYN"/>
</dbReference>
<reference evidence="2" key="1">
    <citation type="submission" date="2022-07" db="EMBL/GenBank/DDBJ databases">
        <authorList>
            <person name="Macas J."/>
            <person name="Novak P."/>
            <person name="Neumann P."/>
        </authorList>
    </citation>
    <scope>NUCLEOTIDE SEQUENCE</scope>
</reference>
<feature type="domain" description="NYN" evidence="1">
    <location>
        <begin position="141"/>
        <end position="284"/>
    </location>
</feature>
<keyword evidence="3" id="KW-1185">Reference proteome</keyword>
<dbReference type="Proteomes" id="UP001152484">
    <property type="component" value="Unassembled WGS sequence"/>
</dbReference>
<proteinExistence type="predicted"/>
<gene>
    <name evidence="2" type="ORF">CEURO_LOCUS19691</name>
</gene>
<evidence type="ECO:0000313" key="3">
    <source>
        <dbReference type="Proteomes" id="UP001152484"/>
    </source>
</evidence>
<dbReference type="EMBL" id="CAMAPE010000060">
    <property type="protein sequence ID" value="CAH9112669.1"/>
    <property type="molecule type" value="Genomic_DNA"/>
</dbReference>
<dbReference type="OrthoDB" id="3518456at2759"/>
<dbReference type="PANTHER" id="PTHR35744">
    <property type="entry name" value="C2H2-TYPE DOMAIN-CONTAINING PROTEIN"/>
    <property type="match status" value="1"/>
</dbReference>
<dbReference type="Pfam" id="PF01936">
    <property type="entry name" value="NYN"/>
    <property type="match status" value="1"/>
</dbReference>
<comment type="caution">
    <text evidence="2">The sequence shown here is derived from an EMBL/GenBank/DDBJ whole genome shotgun (WGS) entry which is preliminary data.</text>
</comment>
<dbReference type="AlphaFoldDB" id="A0A9P1EKT5"/>
<dbReference type="GO" id="GO:0004540">
    <property type="term" value="F:RNA nuclease activity"/>
    <property type="evidence" value="ECO:0007669"/>
    <property type="project" value="InterPro"/>
</dbReference>
<evidence type="ECO:0000313" key="2">
    <source>
        <dbReference type="EMBL" id="CAH9112669.1"/>
    </source>
</evidence>
<dbReference type="PANTHER" id="PTHR35744:SF4">
    <property type="entry name" value="OS04G0464600 PROTEIN"/>
    <property type="match status" value="1"/>
</dbReference>
<organism evidence="2 3">
    <name type="scientific">Cuscuta europaea</name>
    <name type="common">European dodder</name>
    <dbReference type="NCBI Taxonomy" id="41803"/>
    <lineage>
        <taxon>Eukaryota</taxon>
        <taxon>Viridiplantae</taxon>
        <taxon>Streptophyta</taxon>
        <taxon>Embryophyta</taxon>
        <taxon>Tracheophyta</taxon>
        <taxon>Spermatophyta</taxon>
        <taxon>Magnoliopsida</taxon>
        <taxon>eudicotyledons</taxon>
        <taxon>Gunneridae</taxon>
        <taxon>Pentapetalae</taxon>
        <taxon>asterids</taxon>
        <taxon>lamiids</taxon>
        <taxon>Solanales</taxon>
        <taxon>Convolvulaceae</taxon>
        <taxon>Cuscuteae</taxon>
        <taxon>Cuscuta</taxon>
        <taxon>Cuscuta subgen. Cuscuta</taxon>
    </lineage>
</organism>
<dbReference type="Gene3D" id="3.40.50.1010">
    <property type="entry name" value="5'-nuclease"/>
    <property type="match status" value="1"/>
</dbReference>
<name>A0A9P1EKT5_CUSEU</name>